<dbReference type="EMBL" id="CP012173">
    <property type="protein sequence ID" value="AKV76150.1"/>
    <property type="molecule type" value="Genomic_DNA"/>
</dbReference>
<dbReference type="Gene3D" id="2.60.40.420">
    <property type="entry name" value="Cupredoxins - blue copper proteins"/>
    <property type="match status" value="1"/>
</dbReference>
<keyword evidence="2" id="KW-0812">Transmembrane</keyword>
<dbReference type="EMBL" id="CP012176">
    <property type="protein sequence ID" value="AKV82890.1"/>
    <property type="molecule type" value="Genomic_DNA"/>
</dbReference>
<evidence type="ECO:0000313" key="10">
    <source>
        <dbReference type="Proteomes" id="UP000029084"/>
    </source>
</evidence>
<evidence type="ECO:0000313" key="14">
    <source>
        <dbReference type="Proteomes" id="UP000062475"/>
    </source>
</evidence>
<gene>
    <name evidence="4" type="ORF">HA72_0826</name>
    <name evidence="5" type="ORF">MsedA_0841</name>
    <name evidence="6" type="ORF">MsedB_0842</name>
    <name evidence="7" type="ORF">MsedC_0841</name>
    <name evidence="8" type="ORF">MsedD_0842</name>
    <name evidence="9" type="ORF">MsedE_0841</name>
</gene>
<reference evidence="4 10" key="1">
    <citation type="journal article" date="2014" name="J. Bacteriol.">
        <title>Role of an Archaeal PitA Transporter in the Copper and Arsenic Resistance of Metallosphaera sedula, an Extreme Thermoacidophile.</title>
        <authorList>
            <person name="McCarthy S."/>
            <person name="Ai C."/>
            <person name="Wheaton G."/>
            <person name="Tevatia R."/>
            <person name="Eckrich V."/>
            <person name="Kelly R."/>
            <person name="Blum P."/>
        </authorList>
    </citation>
    <scope>NUCLEOTIDE SEQUENCE [LARGE SCALE GENOMIC DNA]</scope>
    <source>
        <strain evidence="4 10">CuR1</strain>
    </source>
</reference>
<dbReference type="EMBL" id="CP012174">
    <property type="protein sequence ID" value="AKV78402.1"/>
    <property type="molecule type" value="Genomic_DNA"/>
</dbReference>
<dbReference type="InterPro" id="IPR049544">
    <property type="entry name" value="SoxE-like_C"/>
</dbReference>
<dbReference type="EMBL" id="CP012175">
    <property type="protein sequence ID" value="AKV80647.1"/>
    <property type="molecule type" value="Genomic_DNA"/>
</dbReference>
<sequence>MKAWQIGLVIIIIALIGISLFVISRHTTQTLTPSNMSVKVSNTFTNTTKMQNTTNMVNNTSTKQITNNTTNETKQVLPPGAVKLNYDAQNYTVFIYLYASPTAPNFLDYNGTTNGEMKIYIPANWSILFTFYNPEPTGHALAVVQNNTPIPNQLVLSQDGKVIFEIGYNNGNGISGGTSVSGLLKDLPRGYYWIACPIPGHAESGMWIDLYSGNFTVPYEIT</sequence>
<keyword evidence="1" id="KW-0479">Metal-binding</keyword>
<evidence type="ECO:0000313" key="6">
    <source>
        <dbReference type="EMBL" id="AKV76150.1"/>
    </source>
</evidence>
<reference evidence="12 13" key="2">
    <citation type="journal article" date="2015" name="Genome Announc.">
        <title>Complete Genome Sequences of Evolved Arsenate-Resistant Metallosphaera sedula Strains.</title>
        <authorList>
            <person name="Ai C."/>
            <person name="McCarthy S."/>
            <person name="Schackwitz W."/>
            <person name="Martin J."/>
            <person name="Lipzen A."/>
            <person name="Blum P."/>
        </authorList>
    </citation>
    <scope>NUCLEOTIDE SEQUENCE [LARGE SCALE GENOMIC DNA]</scope>
    <source>
        <strain evidence="7 13">ARS120-1</strain>
        <strain evidence="8 12">ARS120-2</strain>
        <strain evidence="5 15">ARS50-1</strain>
        <strain evidence="6 14">ARS50-2</strain>
    </source>
</reference>
<keyword evidence="2" id="KW-1133">Transmembrane helix</keyword>
<dbReference type="InterPro" id="IPR033138">
    <property type="entry name" value="Cu_oxidase_CS"/>
</dbReference>
<dbReference type="Proteomes" id="UP000061362">
    <property type="component" value="Chromosome"/>
</dbReference>
<dbReference type="PROSITE" id="PS00079">
    <property type="entry name" value="MULTICOPPER_OXIDASE1"/>
    <property type="match status" value="1"/>
</dbReference>
<evidence type="ECO:0000313" key="4">
    <source>
        <dbReference type="EMBL" id="AIM26987.1"/>
    </source>
</evidence>
<dbReference type="Proteomes" id="UP000029084">
    <property type="component" value="Chromosome"/>
</dbReference>
<dbReference type="SUPFAM" id="SSF49503">
    <property type="entry name" value="Cupredoxins"/>
    <property type="match status" value="1"/>
</dbReference>
<dbReference type="InterPro" id="IPR008972">
    <property type="entry name" value="Cupredoxin"/>
</dbReference>
<evidence type="ECO:0000313" key="7">
    <source>
        <dbReference type="EMBL" id="AKV78402.1"/>
    </source>
</evidence>
<dbReference type="Proteomes" id="UP000068832">
    <property type="component" value="Chromosome"/>
</dbReference>
<protein>
    <recommendedName>
        <fullName evidence="3">Sulfocyanin-like C-terminal domain-containing protein</fullName>
    </recommendedName>
</protein>
<dbReference type="OrthoDB" id="56344at2157"/>
<evidence type="ECO:0000313" key="8">
    <source>
        <dbReference type="EMBL" id="AKV80647.1"/>
    </source>
</evidence>
<dbReference type="Pfam" id="PF06525">
    <property type="entry name" value="SoxE"/>
    <property type="match status" value="1"/>
</dbReference>
<feature type="domain" description="Sulfocyanin-like C-terminal" evidence="3">
    <location>
        <begin position="79"/>
        <end position="222"/>
    </location>
</feature>
<evidence type="ECO:0000313" key="13">
    <source>
        <dbReference type="Proteomes" id="UP000062398"/>
    </source>
</evidence>
<dbReference type="Proteomes" id="UP000062398">
    <property type="component" value="Chromosome"/>
</dbReference>
<dbReference type="AlphaFoldDB" id="A0A088E5D4"/>
<dbReference type="GO" id="GO:0046872">
    <property type="term" value="F:metal ion binding"/>
    <property type="evidence" value="ECO:0007669"/>
    <property type="project" value="UniProtKB-KW"/>
</dbReference>
<evidence type="ECO:0000313" key="15">
    <source>
        <dbReference type="Proteomes" id="UP000068832"/>
    </source>
</evidence>
<evidence type="ECO:0000313" key="12">
    <source>
        <dbReference type="Proteomes" id="UP000061362"/>
    </source>
</evidence>
<reference evidence="9 11" key="3">
    <citation type="submission" date="2015-07" db="EMBL/GenBank/DDBJ databases">
        <title>Physiological, transcriptional responses and genome re-sequencing of acid resistant extremely thermoacidophilic Metallosphaera sedula SARC-M1.</title>
        <authorList>
            <person name="Ai C."/>
            <person name="McCarthy S."/>
            <person name="Eckrich V."/>
            <person name="Rudrappa D."/>
            <person name="Qiu G."/>
            <person name="Blum P."/>
        </authorList>
    </citation>
    <scope>NUCLEOTIDE SEQUENCE [LARGE SCALE GENOMIC DNA]</scope>
    <source>
        <strain evidence="9 11">SARC-M1</strain>
    </source>
</reference>
<dbReference type="RefSeq" id="WP_012020788.1">
    <property type="nucleotide sequence ID" value="NZ_CP008822.1"/>
</dbReference>
<evidence type="ECO:0000259" key="3">
    <source>
        <dbReference type="Pfam" id="PF06525"/>
    </source>
</evidence>
<evidence type="ECO:0000313" key="11">
    <source>
        <dbReference type="Proteomes" id="UP000056255"/>
    </source>
</evidence>
<dbReference type="EMBL" id="CP008822">
    <property type="protein sequence ID" value="AIM26987.1"/>
    <property type="molecule type" value="Genomic_DNA"/>
</dbReference>
<dbReference type="EMBL" id="CP012172">
    <property type="protein sequence ID" value="AKV73909.1"/>
    <property type="molecule type" value="Genomic_DNA"/>
</dbReference>
<keyword evidence="2" id="KW-0472">Membrane</keyword>
<dbReference type="Proteomes" id="UP000056255">
    <property type="component" value="Chromosome"/>
</dbReference>
<proteinExistence type="predicted"/>
<evidence type="ECO:0000313" key="9">
    <source>
        <dbReference type="EMBL" id="AKV82890.1"/>
    </source>
</evidence>
<dbReference type="OMA" id="WIACPIP"/>
<accession>A0A088E5D4</accession>
<organism evidence="4 10">
    <name type="scientific">Metallosphaera sedula</name>
    <dbReference type="NCBI Taxonomy" id="43687"/>
    <lineage>
        <taxon>Archaea</taxon>
        <taxon>Thermoproteota</taxon>
        <taxon>Thermoprotei</taxon>
        <taxon>Sulfolobales</taxon>
        <taxon>Sulfolobaceae</taxon>
        <taxon>Metallosphaera</taxon>
    </lineage>
</organism>
<evidence type="ECO:0000256" key="2">
    <source>
        <dbReference type="SAM" id="Phobius"/>
    </source>
</evidence>
<evidence type="ECO:0000313" key="5">
    <source>
        <dbReference type="EMBL" id="AKV73909.1"/>
    </source>
</evidence>
<dbReference type="Proteomes" id="UP000062475">
    <property type="component" value="Chromosome"/>
</dbReference>
<feature type="transmembrane region" description="Helical" evidence="2">
    <location>
        <begin position="6"/>
        <end position="23"/>
    </location>
</feature>
<dbReference type="GeneID" id="91755286"/>
<dbReference type="PATRIC" id="fig|43687.5.peg.847"/>
<evidence type="ECO:0000256" key="1">
    <source>
        <dbReference type="ARBA" id="ARBA00022723"/>
    </source>
</evidence>
<name>A0A088E5D4_9CREN</name>